<evidence type="ECO:0000313" key="3">
    <source>
        <dbReference type="Proteomes" id="UP000231419"/>
    </source>
</evidence>
<protein>
    <submittedName>
        <fullName evidence="2">Uncharacterized protein</fullName>
    </submittedName>
</protein>
<dbReference type="Gene3D" id="1.20.59.10">
    <property type="entry name" value="Chorismate mutase"/>
    <property type="match status" value="1"/>
</dbReference>
<dbReference type="InterPro" id="IPR036979">
    <property type="entry name" value="CM_dom_sf"/>
</dbReference>
<proteinExistence type="predicted"/>
<keyword evidence="1" id="KW-0175">Coiled coil</keyword>
<feature type="coiled-coil region" evidence="1">
    <location>
        <begin position="6"/>
        <end position="33"/>
    </location>
</feature>
<dbReference type="GO" id="GO:0046417">
    <property type="term" value="P:chorismate metabolic process"/>
    <property type="evidence" value="ECO:0007669"/>
    <property type="project" value="InterPro"/>
</dbReference>
<gene>
    <name evidence="2" type="ORF">SEA_TRINA_198</name>
</gene>
<dbReference type="EMBL" id="MF668286">
    <property type="protein sequence ID" value="ASZ74978.1"/>
    <property type="molecule type" value="Genomic_DNA"/>
</dbReference>
<reference evidence="3" key="1">
    <citation type="submission" date="2017-08" db="EMBL/GenBank/DDBJ databases">
        <authorList>
            <person name="de Groot N.N."/>
        </authorList>
    </citation>
    <scope>NUCLEOTIDE SEQUENCE [LARGE SCALE GENOMIC DNA]</scope>
</reference>
<name>A0A2D0ZNM3_9CAUD</name>
<dbReference type="Proteomes" id="UP000231419">
    <property type="component" value="Segment"/>
</dbReference>
<keyword evidence="3" id="KW-1185">Reference proteome</keyword>
<evidence type="ECO:0000313" key="2">
    <source>
        <dbReference type="EMBL" id="ASZ74978.1"/>
    </source>
</evidence>
<sequence>MIENLIESADERLEALDEEIIELIIERMNAESALEAQLLITNSMADLNSADREKTVVQRYTEAFGNDDGPRIAAGVLGGLLYTS</sequence>
<organism evidence="2 3">
    <name type="scientific">Rhodococcus phage Trina</name>
    <dbReference type="NCBI Taxonomy" id="2027905"/>
    <lineage>
        <taxon>Viruses</taxon>
        <taxon>Duplodnaviria</taxon>
        <taxon>Heunggongvirae</taxon>
        <taxon>Uroviricota</taxon>
        <taxon>Caudoviricetes</taxon>
        <taxon>Trinavirus</taxon>
        <taxon>Trinavirus trina</taxon>
    </lineage>
</organism>
<accession>A0A2D0ZNM3</accession>
<evidence type="ECO:0000256" key="1">
    <source>
        <dbReference type="SAM" id="Coils"/>
    </source>
</evidence>